<reference evidence="1 2" key="1">
    <citation type="submission" date="2018-07" db="EMBL/GenBank/DDBJ databases">
        <title>Section-level genome sequencing of Aspergillus section Nigri to investigate inter- and intra-species variation.</title>
        <authorList>
            <consortium name="DOE Joint Genome Institute"/>
            <person name="Vesth T.C."/>
            <person name="Nybo J.L."/>
            <person name="Theobald S."/>
            <person name="Frisvad J.C."/>
            <person name="Larsen T.O."/>
            <person name="Nielsen K.F."/>
            <person name="Hoof J.B."/>
            <person name="Brandl J."/>
            <person name="Salamov A."/>
            <person name="Riley R."/>
            <person name="Gladden J.M."/>
            <person name="Phatale P."/>
            <person name="Nielsen M.T."/>
            <person name="Lyhne E.K."/>
            <person name="Kogle M.E."/>
            <person name="Strasser K."/>
            <person name="McDonnell E."/>
            <person name="Barry K."/>
            <person name="Clum A."/>
            <person name="Chen C."/>
            <person name="Nolan M."/>
            <person name="Sandor L."/>
            <person name="Kuo A."/>
            <person name="Lipzen A."/>
            <person name="Hainaut M."/>
            <person name="Drula E."/>
            <person name="Tsang A."/>
            <person name="Magnuson J.K."/>
            <person name="Henrissat B."/>
            <person name="Wiebenga A."/>
            <person name="Simmons B.A."/>
            <person name="Makela M.R."/>
            <person name="De vries R.P."/>
            <person name="Grigoriev I.V."/>
            <person name="Mortensen U.H."/>
            <person name="Baker S.E."/>
            <person name="Andersen M.R."/>
        </authorList>
    </citation>
    <scope>NUCLEOTIDE SEQUENCE [LARGE SCALE GENOMIC DNA]</scope>
    <source>
        <strain evidence="1 2">ATCC 13496</strain>
    </source>
</reference>
<organism evidence="1 2">
    <name type="scientific">Aspergillus niger ATCC 13496</name>
    <dbReference type="NCBI Taxonomy" id="1353008"/>
    <lineage>
        <taxon>Eukaryota</taxon>
        <taxon>Fungi</taxon>
        <taxon>Dikarya</taxon>
        <taxon>Ascomycota</taxon>
        <taxon>Pezizomycotina</taxon>
        <taxon>Eurotiomycetes</taxon>
        <taxon>Eurotiomycetidae</taxon>
        <taxon>Eurotiales</taxon>
        <taxon>Aspergillaceae</taxon>
        <taxon>Aspergillus</taxon>
        <taxon>Aspergillus subgen. Circumdati</taxon>
    </lineage>
</organism>
<name>A0A370BZJ5_ASPNG</name>
<protein>
    <submittedName>
        <fullName evidence="1">Uncharacterized protein</fullName>
    </submittedName>
</protein>
<sequence>MMPSRLIELQLSLLSSSIRHSTNTISTMSASPFGRFTGLPSEIRLLIWEELVKGGSLAILRTSQAIYHDIADRLYDTFDIHLTTLLEDPWIEIRCKRLCASWVIGRQDFLKFSDLTRVPYDKVKLVVHIYAPDPDDCGQFILLWEKISRLTRMLCHADVSRNYYIYWCGLGYERLRHSEPSPETFISMVIRLRKHNGVDWISDGQLTSTFCTEGLGYDFNEVLLPFCRLSRVRRFRVIPDTEEMADAADWGFVNYASAFIMSEGFVTSNDTFYSDDPEYRDIARTFDSIEGLVDGRDDFILALDAFYLPHISGHTAALMCREHYTLLLDTMVWRKPIPEKHYTR</sequence>
<dbReference type="VEuPathDB" id="FungiDB:M747DRAFT_352090"/>
<proteinExistence type="predicted"/>
<gene>
    <name evidence="1" type="ORF">M747DRAFT_352090</name>
</gene>
<evidence type="ECO:0000313" key="1">
    <source>
        <dbReference type="EMBL" id="RDH19838.1"/>
    </source>
</evidence>
<accession>A0A370BZJ5</accession>
<dbReference type="EMBL" id="KZ851917">
    <property type="protein sequence ID" value="RDH19838.1"/>
    <property type="molecule type" value="Genomic_DNA"/>
</dbReference>
<evidence type="ECO:0000313" key="2">
    <source>
        <dbReference type="Proteomes" id="UP000253845"/>
    </source>
</evidence>
<dbReference type="AlphaFoldDB" id="A0A370BZJ5"/>
<dbReference type="Proteomes" id="UP000253845">
    <property type="component" value="Unassembled WGS sequence"/>
</dbReference>